<dbReference type="InterPro" id="IPR021891">
    <property type="entry name" value="Telomerase_RBD"/>
</dbReference>
<comment type="similarity">
    <text evidence="7">Belongs to the reverse transcriptase family. Telomerase subfamily.</text>
</comment>
<feature type="domain" description="Telomerase ribonucleoprotein complex - RNA-binding" evidence="9">
    <location>
        <begin position="426"/>
        <end position="483"/>
    </location>
</feature>
<keyword evidence="7" id="KW-0158">Chromosome</keyword>
<evidence type="ECO:0000313" key="11">
    <source>
        <dbReference type="Proteomes" id="UP001642484"/>
    </source>
</evidence>
<keyword evidence="4 7" id="KW-0460">Magnesium</keyword>
<keyword evidence="11" id="KW-1185">Reference proteome</keyword>
<dbReference type="Proteomes" id="UP001642484">
    <property type="component" value="Unassembled WGS sequence"/>
</dbReference>
<gene>
    <name evidence="10" type="ORF">CCMP2556_LOCUS17550</name>
</gene>
<evidence type="ECO:0000256" key="2">
    <source>
        <dbReference type="ARBA" id="ARBA00022695"/>
    </source>
</evidence>
<proteinExistence type="inferred from homology"/>
<reference evidence="10 11" key="1">
    <citation type="submission" date="2024-02" db="EMBL/GenBank/DDBJ databases">
        <authorList>
            <person name="Chen Y."/>
            <person name="Shah S."/>
            <person name="Dougan E. K."/>
            <person name="Thang M."/>
            <person name="Chan C."/>
        </authorList>
    </citation>
    <scope>NUCLEOTIDE SEQUENCE [LARGE SCALE GENOMIC DNA]</scope>
</reference>
<evidence type="ECO:0000313" key="10">
    <source>
        <dbReference type="EMBL" id="CAK9029612.1"/>
    </source>
</evidence>
<dbReference type="InterPro" id="IPR003545">
    <property type="entry name" value="Telomerase_RT"/>
</dbReference>
<dbReference type="EC" id="2.7.7.49" evidence="7"/>
<comment type="catalytic activity">
    <reaction evidence="6 7">
        <text>DNA(n) + a 2'-deoxyribonucleoside 5'-triphosphate = DNA(n+1) + diphosphate</text>
        <dbReference type="Rhea" id="RHEA:22508"/>
        <dbReference type="Rhea" id="RHEA-COMP:17339"/>
        <dbReference type="Rhea" id="RHEA-COMP:17340"/>
        <dbReference type="ChEBI" id="CHEBI:33019"/>
        <dbReference type="ChEBI" id="CHEBI:61560"/>
        <dbReference type="ChEBI" id="CHEBI:173112"/>
        <dbReference type="EC" id="2.7.7.49"/>
    </reaction>
</comment>
<feature type="compositionally biased region" description="Basic residues" evidence="8">
    <location>
        <begin position="1"/>
        <end position="11"/>
    </location>
</feature>
<evidence type="ECO:0000259" key="9">
    <source>
        <dbReference type="Pfam" id="PF12009"/>
    </source>
</evidence>
<name>A0ABP0KSU1_9DINO</name>
<keyword evidence="2 7" id="KW-0548">Nucleotidyltransferase</keyword>
<dbReference type="EMBL" id="CAXAMN010009713">
    <property type="protein sequence ID" value="CAK9029612.1"/>
    <property type="molecule type" value="Genomic_DNA"/>
</dbReference>
<keyword evidence="1 7" id="KW-0808">Transferase</keyword>
<evidence type="ECO:0000256" key="5">
    <source>
        <dbReference type="ARBA" id="ARBA00022918"/>
    </source>
</evidence>
<feature type="region of interest" description="Disordered" evidence="8">
    <location>
        <begin position="279"/>
        <end position="306"/>
    </location>
</feature>
<keyword evidence="3 7" id="KW-0479">Metal-binding</keyword>
<evidence type="ECO:0000256" key="6">
    <source>
        <dbReference type="ARBA" id="ARBA00048173"/>
    </source>
</evidence>
<evidence type="ECO:0000256" key="1">
    <source>
        <dbReference type="ARBA" id="ARBA00022679"/>
    </source>
</evidence>
<evidence type="ECO:0000256" key="7">
    <source>
        <dbReference type="RuleBase" id="RU365061"/>
    </source>
</evidence>
<comment type="function">
    <text evidence="7">Telomerase is a ribonucleoprotein enzyme essential for the replication of chromosome termini in most eukaryotes. It elongates telomeres. It is a reverse transcriptase that adds simple sequence repeats to chromosome ends by copying a template sequence within the RNA component of the enzyme.</text>
</comment>
<feature type="region of interest" description="Disordered" evidence="8">
    <location>
        <begin position="1"/>
        <end position="31"/>
    </location>
</feature>
<dbReference type="PANTHER" id="PTHR12066:SF0">
    <property type="entry name" value="TELOMERASE REVERSE TRANSCRIPTASE"/>
    <property type="match status" value="1"/>
</dbReference>
<accession>A0ABP0KSU1</accession>
<comment type="subcellular location">
    <subcellularLocation>
        <location evidence="7">Nucleus</location>
    </subcellularLocation>
    <subcellularLocation>
        <location evidence="7">Chromosome</location>
        <location evidence="7">Telomere</location>
    </subcellularLocation>
</comment>
<dbReference type="PANTHER" id="PTHR12066">
    <property type="entry name" value="TELOMERASE REVERSE TRANSCRIPTASE"/>
    <property type="match status" value="1"/>
</dbReference>
<feature type="compositionally biased region" description="Basic residues" evidence="8">
    <location>
        <begin position="279"/>
        <end position="292"/>
    </location>
</feature>
<dbReference type="Gene3D" id="1.10.132.70">
    <property type="match status" value="1"/>
</dbReference>
<evidence type="ECO:0000256" key="8">
    <source>
        <dbReference type="SAM" id="MobiDB-lite"/>
    </source>
</evidence>
<protein>
    <recommendedName>
        <fullName evidence="7">Telomerase reverse transcriptase</fullName>
        <ecNumber evidence="7">2.7.7.49</ecNumber>
    </recommendedName>
    <alternativeName>
        <fullName evidence="7">Telomerase catalytic subunit</fullName>
    </alternativeName>
</protein>
<feature type="non-terminal residue" evidence="10">
    <location>
        <position position="485"/>
    </location>
</feature>
<dbReference type="Pfam" id="PF12009">
    <property type="entry name" value="Telomerase_RBD"/>
    <property type="match status" value="1"/>
</dbReference>
<keyword evidence="7" id="KW-0779">Telomere</keyword>
<sequence length="485" mass="53712">MAKKRRARPPRPARPAAGSSAGGPGRSTDEFNKMQSAKTLWHFVKEELDATNLDAARVWMQRLDASPALRTLCREVKWLERPRHEKVSLSMLAPPRRASAAAARPGRSCAGPLVELLRRAQQAASEKSELFHSRLATESFLQNEAWSQLHSLLGDHILGKLLLHCEVYQSLGGSRYLQLTGRARTTAATPTTFAARRVAGMSARWRPSEIVIRRPILYSAHFAKHAGLPARHVLRTLPGDAGGARRCAAWILSEDFAAAGSGPCGEESWRQAEFGAARVGRKRPRGPRRSATRRANEAKGTGKPGVAQRVVKSLSPISDVVYHALLEPCLQMLKKTGDINFQQLLSKHCPSTHALIILKVFEQKSQRTRALPQIGGLRCFCQTPAAAAMTPWPSTRARSFLCTGGAAEIRFMRDFPALSCATKAWQVARFLCAAVHELLPGDDLLGRKNWQSLVKTLKLFVQLRRREELSVHDLMQNVSVQEFQE</sequence>
<evidence type="ECO:0000256" key="3">
    <source>
        <dbReference type="ARBA" id="ARBA00022723"/>
    </source>
</evidence>
<comment type="caution">
    <text evidence="10">The sequence shown here is derived from an EMBL/GenBank/DDBJ whole genome shotgun (WGS) entry which is preliminary data.</text>
</comment>
<keyword evidence="5 7" id="KW-0695">RNA-directed DNA polymerase</keyword>
<evidence type="ECO:0000256" key="4">
    <source>
        <dbReference type="ARBA" id="ARBA00022842"/>
    </source>
</evidence>
<keyword evidence="7" id="KW-0539">Nucleus</keyword>
<organism evidence="10 11">
    <name type="scientific">Durusdinium trenchii</name>
    <dbReference type="NCBI Taxonomy" id="1381693"/>
    <lineage>
        <taxon>Eukaryota</taxon>
        <taxon>Sar</taxon>
        <taxon>Alveolata</taxon>
        <taxon>Dinophyceae</taxon>
        <taxon>Suessiales</taxon>
        <taxon>Symbiodiniaceae</taxon>
        <taxon>Durusdinium</taxon>
    </lineage>
</organism>